<dbReference type="Proteomes" id="UP001262817">
    <property type="component" value="Unassembled WGS sequence"/>
</dbReference>
<accession>A0AAJ2IU29</accession>
<comment type="caution">
    <text evidence="1">The sequence shown here is derived from an EMBL/GenBank/DDBJ whole genome shotgun (WGS) entry which is preliminary data.</text>
</comment>
<protein>
    <submittedName>
        <fullName evidence="1">Uncharacterized protein</fullName>
    </submittedName>
</protein>
<evidence type="ECO:0000313" key="1">
    <source>
        <dbReference type="EMBL" id="MDT2584630.1"/>
    </source>
</evidence>
<dbReference type="AlphaFoldDB" id="A0AAJ2IU29"/>
<organism evidence="1 2">
    <name type="scientific">Lactococcus petauri</name>
    <dbReference type="NCBI Taxonomy" id="1940789"/>
    <lineage>
        <taxon>Bacteria</taxon>
        <taxon>Bacillati</taxon>
        <taxon>Bacillota</taxon>
        <taxon>Bacilli</taxon>
        <taxon>Lactobacillales</taxon>
        <taxon>Streptococcaceae</taxon>
        <taxon>Lactococcus</taxon>
    </lineage>
</organism>
<reference evidence="1" key="1">
    <citation type="submission" date="2023-03" db="EMBL/GenBank/DDBJ databases">
        <authorList>
            <person name="Shen W."/>
            <person name="Cai J."/>
        </authorList>
    </citation>
    <scope>NUCLEOTIDE SEQUENCE</scope>
    <source>
        <strain evidence="1">P86-2</strain>
    </source>
</reference>
<dbReference type="RefSeq" id="WP_207144602.1">
    <property type="nucleotide sequence ID" value="NZ_JARPXR010000031.1"/>
</dbReference>
<sequence>MNITVKKEKTIDMDKINSRINLTLNGTQESLEFINLILPFIKERMPLRINVQKKANGAADVLIETEIDPNKDYGHKIFIKDGFSIGYNGEGARGLLNLFKMLGADNSELESLVLENNEQFRNKRLVVEIEE</sequence>
<evidence type="ECO:0000313" key="2">
    <source>
        <dbReference type="Proteomes" id="UP001262817"/>
    </source>
</evidence>
<proteinExistence type="predicted"/>
<gene>
    <name evidence="1" type="ORF">P7D17_11160</name>
</gene>
<dbReference type="EMBL" id="JARPXR010000031">
    <property type="protein sequence ID" value="MDT2584630.1"/>
    <property type="molecule type" value="Genomic_DNA"/>
</dbReference>
<name>A0AAJ2IU29_9LACT</name>